<feature type="non-terminal residue" evidence="2">
    <location>
        <position position="264"/>
    </location>
</feature>
<sequence length="264" mass="30686">QSETDLVSAVRRLGSEVPGSASRRSGSEADLRSHRSHRSRHSHSSSRSHGHRQELGMTLEEQQKSVNDAAFERYISSMQQDAKQAVVDGTTWKHTVKAGLDEDDNEKIRKKELCQKNQNLLQTQIQNNKFRRAETRKEFIEAASSHSFPLFTETYICVEEVEEYHKNQKALWREELNQQKKVNDMLRNLEIKKHKDAALESHKANVKSMTRGRKDERDRLADQGRDLVKNWERDIRLKDLKKAIESGKDVTTQLESPSNERRNR</sequence>
<gene>
    <name evidence="2" type="ORF">PGLA2088_LOCUS33108</name>
</gene>
<reference evidence="2" key="1">
    <citation type="submission" date="2021-02" db="EMBL/GenBank/DDBJ databases">
        <authorList>
            <person name="Dougan E. K."/>
            <person name="Rhodes N."/>
            <person name="Thang M."/>
            <person name="Chan C."/>
        </authorList>
    </citation>
    <scope>NUCLEOTIDE SEQUENCE</scope>
</reference>
<evidence type="ECO:0000256" key="1">
    <source>
        <dbReference type="SAM" id="MobiDB-lite"/>
    </source>
</evidence>
<feature type="compositionally biased region" description="Basic residues" evidence="1">
    <location>
        <begin position="34"/>
        <end position="50"/>
    </location>
</feature>
<dbReference type="EMBL" id="CAJNNW010030757">
    <property type="protein sequence ID" value="CAE8704319.1"/>
    <property type="molecule type" value="Genomic_DNA"/>
</dbReference>
<name>A0A813KIB3_POLGL</name>
<comment type="caution">
    <text evidence="2">The sequence shown here is derived from an EMBL/GenBank/DDBJ whole genome shotgun (WGS) entry which is preliminary data.</text>
</comment>
<evidence type="ECO:0000313" key="3">
    <source>
        <dbReference type="Proteomes" id="UP000626109"/>
    </source>
</evidence>
<evidence type="ECO:0000313" key="2">
    <source>
        <dbReference type="EMBL" id="CAE8704319.1"/>
    </source>
</evidence>
<accession>A0A813KIB3</accession>
<feature type="region of interest" description="Disordered" evidence="1">
    <location>
        <begin position="1"/>
        <end position="54"/>
    </location>
</feature>
<protein>
    <submittedName>
        <fullName evidence="2">Uncharacterized protein</fullName>
    </submittedName>
</protein>
<dbReference type="AlphaFoldDB" id="A0A813KIB3"/>
<organism evidence="2 3">
    <name type="scientific">Polarella glacialis</name>
    <name type="common">Dinoflagellate</name>
    <dbReference type="NCBI Taxonomy" id="89957"/>
    <lineage>
        <taxon>Eukaryota</taxon>
        <taxon>Sar</taxon>
        <taxon>Alveolata</taxon>
        <taxon>Dinophyceae</taxon>
        <taxon>Suessiales</taxon>
        <taxon>Suessiaceae</taxon>
        <taxon>Polarella</taxon>
    </lineage>
</organism>
<dbReference type="Proteomes" id="UP000626109">
    <property type="component" value="Unassembled WGS sequence"/>
</dbReference>
<proteinExistence type="predicted"/>